<gene>
    <name evidence="1" type="ORF">O1611_g3261</name>
</gene>
<organism evidence="1 2">
    <name type="scientific">Lasiodiplodia mahajangana</name>
    <dbReference type="NCBI Taxonomy" id="1108764"/>
    <lineage>
        <taxon>Eukaryota</taxon>
        <taxon>Fungi</taxon>
        <taxon>Dikarya</taxon>
        <taxon>Ascomycota</taxon>
        <taxon>Pezizomycotina</taxon>
        <taxon>Dothideomycetes</taxon>
        <taxon>Dothideomycetes incertae sedis</taxon>
        <taxon>Botryosphaeriales</taxon>
        <taxon>Botryosphaeriaceae</taxon>
        <taxon>Lasiodiplodia</taxon>
    </lineage>
</organism>
<reference evidence="1" key="1">
    <citation type="submission" date="2022-12" db="EMBL/GenBank/DDBJ databases">
        <title>Genome Sequence of Lasiodiplodia mahajangana.</title>
        <authorList>
            <person name="Buettner E."/>
        </authorList>
    </citation>
    <scope>NUCLEOTIDE SEQUENCE</scope>
    <source>
        <strain evidence="1">VT137</strain>
    </source>
</reference>
<proteinExistence type="predicted"/>
<comment type="caution">
    <text evidence="1">The sequence shown here is derived from an EMBL/GenBank/DDBJ whole genome shotgun (WGS) entry which is preliminary data.</text>
</comment>
<keyword evidence="2" id="KW-1185">Reference proteome</keyword>
<name>A0ACC2JS91_9PEZI</name>
<sequence>MALGSDPGLYPQYKKDTQVVARWLERTSKTFGFTSLGDTRQQTGAKKQYTISIADFGHMADFLSLKDGVFVPEYLWTSLSRAIRYRSSYGSYLQRQRDTNNQQDKIGDKKHLFFIDVLKNVKNALSRVFKRSTPTIPPVARLASLDISRRATVEDDVESDVESDMENDVTIPERVKESPEPSDDDVVFEPWKEDDEEAMFLWRLFNVDVQRIRKQIRQLWELYRAGNLGLAGVATAHHMAIHMVPHFVKRYVGTAEDEKGMNARIKRLFYVDGVVAEPTVEAIIDGFDIAEEEMVFAWQVLISEAWTWSTCGSFGSYNGKWGPFTPRDDRENMTNLEKYFQDKALACGVVTDAQVLAVFLNPAIEMNLDELSAAIEDMVPWGYYDLRKRKGKKFPSSYDKITFRAVFATQLLLDSAHVLGTSIDRPWTELLNKTARIFKSAKSLREFYEGAGALALGGIPDSSYVKAIEKTAQFWQGKEDPISEFRREVCGEAPSNTGTEKPCTSLRYSAPLCGWWVNALQSSCHSRSIHVVNSLSLPIACARLYYAFVQEGLVPKGSWPDIEAFSILHRGDLWVGAPPKSGQYIQNTMMAGGNSIVSLASDARANSQPINKKRTKFVTLNAVVSNKIFTAFVERRAQGLSEDDIERLIVDTRLRWYNGKAVRPCFHHGWDKAGNHKGDKSPASSQNGNPFLRLAQAIDAEALEQSFDYMSLNRVCWMVLRELLKKAPPILDAVESPDNLKPDWSAAEGKHARLVITSIFLVLFRPGLPMPKKEASAVADVLFNLTKALGRIVHTSTGVDWDEALKCTCDAIPSCT</sequence>
<accession>A0ACC2JS91</accession>
<dbReference type="EMBL" id="JAPUUL010000516">
    <property type="protein sequence ID" value="KAJ8130371.1"/>
    <property type="molecule type" value="Genomic_DNA"/>
</dbReference>
<evidence type="ECO:0000313" key="2">
    <source>
        <dbReference type="Proteomes" id="UP001153332"/>
    </source>
</evidence>
<protein>
    <submittedName>
        <fullName evidence="1">Uncharacterized protein</fullName>
    </submittedName>
</protein>
<evidence type="ECO:0000313" key="1">
    <source>
        <dbReference type="EMBL" id="KAJ8130371.1"/>
    </source>
</evidence>
<dbReference type="Proteomes" id="UP001153332">
    <property type="component" value="Unassembled WGS sequence"/>
</dbReference>